<dbReference type="GO" id="GO:0003700">
    <property type="term" value="F:DNA-binding transcription factor activity"/>
    <property type="evidence" value="ECO:0007669"/>
    <property type="project" value="InterPro"/>
</dbReference>
<name>A0A7J0E575_9ERIC</name>
<evidence type="ECO:0000313" key="2">
    <source>
        <dbReference type="EMBL" id="GFY81099.1"/>
    </source>
</evidence>
<dbReference type="Pfam" id="PF01486">
    <property type="entry name" value="K-box"/>
    <property type="match status" value="1"/>
</dbReference>
<proteinExistence type="predicted"/>
<keyword evidence="3" id="KW-1185">Reference proteome</keyword>
<comment type="caution">
    <text evidence="2">The sequence shown here is derived from an EMBL/GenBank/DDBJ whole genome shotgun (WGS) entry which is preliminary data.</text>
</comment>
<dbReference type="OrthoDB" id="1898716at2759"/>
<sequence>MGEALYGMSVPELQNLENQLEISLRGVRMKKDQILADEIRELNKKGNLMHQENVELYKKVYGTRNVIEVTGNAQNSYDFSIQKDSYVPIHLQLSQPEPQSHEIPERAARSR</sequence>
<dbReference type="AlphaFoldDB" id="A0A7J0E575"/>
<reference evidence="2 3" key="1">
    <citation type="submission" date="2019-07" db="EMBL/GenBank/DDBJ databases">
        <title>De Novo Assembly of kiwifruit Actinidia rufa.</title>
        <authorList>
            <person name="Sugita-Konishi S."/>
            <person name="Sato K."/>
            <person name="Mori E."/>
            <person name="Abe Y."/>
            <person name="Kisaki G."/>
            <person name="Hamano K."/>
            <person name="Suezawa K."/>
            <person name="Otani M."/>
            <person name="Fukuda T."/>
            <person name="Manabe T."/>
            <person name="Gomi K."/>
            <person name="Tabuchi M."/>
            <person name="Akimitsu K."/>
            <person name="Kataoka I."/>
        </authorList>
    </citation>
    <scope>NUCLEOTIDE SEQUENCE [LARGE SCALE GENOMIC DNA]</scope>
    <source>
        <strain evidence="3">cv. Fuchu</strain>
    </source>
</reference>
<dbReference type="Proteomes" id="UP000585474">
    <property type="component" value="Unassembled WGS sequence"/>
</dbReference>
<protein>
    <submittedName>
        <fullName evidence="2">AGAMOUS-like 21</fullName>
    </submittedName>
</protein>
<dbReference type="PROSITE" id="PS51297">
    <property type="entry name" value="K_BOX"/>
    <property type="match status" value="1"/>
</dbReference>
<dbReference type="GO" id="GO:0005634">
    <property type="term" value="C:nucleus"/>
    <property type="evidence" value="ECO:0007669"/>
    <property type="project" value="InterPro"/>
</dbReference>
<feature type="domain" description="K-box" evidence="1">
    <location>
        <begin position="1"/>
        <end position="66"/>
    </location>
</feature>
<gene>
    <name evidence="2" type="ORF">Acr_01g0009080</name>
</gene>
<dbReference type="EMBL" id="BJWL01000001">
    <property type="protein sequence ID" value="GFY81099.1"/>
    <property type="molecule type" value="Genomic_DNA"/>
</dbReference>
<evidence type="ECO:0000313" key="3">
    <source>
        <dbReference type="Proteomes" id="UP000585474"/>
    </source>
</evidence>
<evidence type="ECO:0000259" key="1">
    <source>
        <dbReference type="PROSITE" id="PS51297"/>
    </source>
</evidence>
<organism evidence="2 3">
    <name type="scientific">Actinidia rufa</name>
    <dbReference type="NCBI Taxonomy" id="165716"/>
    <lineage>
        <taxon>Eukaryota</taxon>
        <taxon>Viridiplantae</taxon>
        <taxon>Streptophyta</taxon>
        <taxon>Embryophyta</taxon>
        <taxon>Tracheophyta</taxon>
        <taxon>Spermatophyta</taxon>
        <taxon>Magnoliopsida</taxon>
        <taxon>eudicotyledons</taxon>
        <taxon>Gunneridae</taxon>
        <taxon>Pentapetalae</taxon>
        <taxon>asterids</taxon>
        <taxon>Ericales</taxon>
        <taxon>Actinidiaceae</taxon>
        <taxon>Actinidia</taxon>
    </lineage>
</organism>
<accession>A0A7J0E575</accession>
<dbReference type="InterPro" id="IPR002487">
    <property type="entry name" value="TF_Kbox"/>
</dbReference>